<keyword evidence="1" id="KW-0175">Coiled coil</keyword>
<sequence>MAGKGLPKEMKEAILHEVNTKEGLTVQEMPGRKRSADTELVHASKMICAVEKLEAALEEIKHLKSELNKAQEEVKRLQAQEKEFSNEDAWLLLNDIHEAYFNKPLSRISDLVLLQ</sequence>
<name>A0A7S3K2E5_9STRA</name>
<evidence type="ECO:0000256" key="1">
    <source>
        <dbReference type="SAM" id="Coils"/>
    </source>
</evidence>
<accession>A0A7S3K2E5</accession>
<reference evidence="2" key="1">
    <citation type="submission" date="2021-01" db="EMBL/GenBank/DDBJ databases">
        <authorList>
            <person name="Corre E."/>
            <person name="Pelletier E."/>
            <person name="Niang G."/>
            <person name="Scheremetjew M."/>
            <person name="Finn R."/>
            <person name="Kale V."/>
            <person name="Holt S."/>
            <person name="Cochrane G."/>
            <person name="Meng A."/>
            <person name="Brown T."/>
            <person name="Cohen L."/>
        </authorList>
    </citation>
    <scope>NUCLEOTIDE SEQUENCE</scope>
    <source>
        <strain evidence="2">CCMP1510</strain>
    </source>
</reference>
<organism evidence="2">
    <name type="scientific">Aureoumbra lagunensis</name>
    <dbReference type="NCBI Taxonomy" id="44058"/>
    <lineage>
        <taxon>Eukaryota</taxon>
        <taxon>Sar</taxon>
        <taxon>Stramenopiles</taxon>
        <taxon>Ochrophyta</taxon>
        <taxon>Pelagophyceae</taxon>
        <taxon>Pelagomonadales</taxon>
        <taxon>Aureoumbra</taxon>
    </lineage>
</organism>
<dbReference type="EMBL" id="HBIJ01018428">
    <property type="protein sequence ID" value="CAE0371356.1"/>
    <property type="molecule type" value="Transcribed_RNA"/>
</dbReference>
<protein>
    <submittedName>
        <fullName evidence="2">Uncharacterized protein</fullName>
    </submittedName>
</protein>
<evidence type="ECO:0000313" key="2">
    <source>
        <dbReference type="EMBL" id="CAE0371356.1"/>
    </source>
</evidence>
<dbReference type="AlphaFoldDB" id="A0A7S3K2E5"/>
<feature type="coiled-coil region" evidence="1">
    <location>
        <begin position="46"/>
        <end position="87"/>
    </location>
</feature>
<proteinExistence type="predicted"/>
<gene>
    <name evidence="2" type="ORF">ALAG00032_LOCUS12138</name>
</gene>